<evidence type="ECO:0000313" key="2">
    <source>
        <dbReference type="EMBL" id="GER54156.1"/>
    </source>
</evidence>
<protein>
    <submittedName>
        <fullName evidence="2">Uncharacterized protein</fullName>
    </submittedName>
</protein>
<feature type="region of interest" description="Disordered" evidence="1">
    <location>
        <begin position="359"/>
        <end position="402"/>
    </location>
</feature>
<dbReference type="Proteomes" id="UP000325081">
    <property type="component" value="Unassembled WGS sequence"/>
</dbReference>
<name>A0A5A7R9S6_STRAF</name>
<evidence type="ECO:0000256" key="1">
    <source>
        <dbReference type="SAM" id="MobiDB-lite"/>
    </source>
</evidence>
<proteinExistence type="predicted"/>
<evidence type="ECO:0000313" key="3">
    <source>
        <dbReference type="Proteomes" id="UP000325081"/>
    </source>
</evidence>
<reference evidence="3" key="1">
    <citation type="journal article" date="2019" name="Curr. Biol.">
        <title>Genome Sequence of Striga asiatica Provides Insight into the Evolution of Plant Parasitism.</title>
        <authorList>
            <person name="Yoshida S."/>
            <person name="Kim S."/>
            <person name="Wafula E.K."/>
            <person name="Tanskanen J."/>
            <person name="Kim Y.M."/>
            <person name="Honaas L."/>
            <person name="Yang Z."/>
            <person name="Spallek T."/>
            <person name="Conn C.E."/>
            <person name="Ichihashi Y."/>
            <person name="Cheong K."/>
            <person name="Cui S."/>
            <person name="Der J.P."/>
            <person name="Gundlach H."/>
            <person name="Jiao Y."/>
            <person name="Hori C."/>
            <person name="Ishida J.K."/>
            <person name="Kasahara H."/>
            <person name="Kiba T."/>
            <person name="Kim M.S."/>
            <person name="Koo N."/>
            <person name="Laohavisit A."/>
            <person name="Lee Y.H."/>
            <person name="Lumba S."/>
            <person name="McCourt P."/>
            <person name="Mortimer J.C."/>
            <person name="Mutuku J.M."/>
            <person name="Nomura T."/>
            <person name="Sasaki-Sekimoto Y."/>
            <person name="Seto Y."/>
            <person name="Wang Y."/>
            <person name="Wakatake T."/>
            <person name="Sakakibara H."/>
            <person name="Demura T."/>
            <person name="Yamaguchi S."/>
            <person name="Yoneyama K."/>
            <person name="Manabe R.I."/>
            <person name="Nelson D.C."/>
            <person name="Schulman A.H."/>
            <person name="Timko M.P."/>
            <person name="dePamphilis C.W."/>
            <person name="Choi D."/>
            <person name="Shirasu K."/>
        </authorList>
    </citation>
    <scope>NUCLEOTIDE SEQUENCE [LARGE SCALE GENOMIC DNA]</scope>
    <source>
        <strain evidence="3">cv. UVA1</strain>
    </source>
</reference>
<dbReference type="OrthoDB" id="1925512at2759"/>
<organism evidence="2 3">
    <name type="scientific">Striga asiatica</name>
    <name type="common">Asiatic witchweed</name>
    <name type="synonym">Buchnera asiatica</name>
    <dbReference type="NCBI Taxonomy" id="4170"/>
    <lineage>
        <taxon>Eukaryota</taxon>
        <taxon>Viridiplantae</taxon>
        <taxon>Streptophyta</taxon>
        <taxon>Embryophyta</taxon>
        <taxon>Tracheophyta</taxon>
        <taxon>Spermatophyta</taxon>
        <taxon>Magnoliopsida</taxon>
        <taxon>eudicotyledons</taxon>
        <taxon>Gunneridae</taxon>
        <taxon>Pentapetalae</taxon>
        <taxon>asterids</taxon>
        <taxon>lamiids</taxon>
        <taxon>Lamiales</taxon>
        <taxon>Orobanchaceae</taxon>
        <taxon>Buchnereae</taxon>
        <taxon>Striga</taxon>
    </lineage>
</organism>
<sequence>MNCRNRYRSHALPPPPSSESIKLKMWQIVSRHEQLKVAFHQLHSQIRTGLLEAEEVFASLAIPLTKLVGLKTVEMAAEERFSTIFTSVDRSPCQQENYMARATTAGNEFIERQKLQLMQLISLLKKIEAQVNLSQRSIFQNLSDHQADMEKFFLKAFAYVSSTHQCGPSNELFHVMLKILRATFNQVGAALGSVEVGIDDLIRELAQKMCGPMVEYANGLKVEIRAGTCSRLLEVIKEMDGAMKVRELELEEARNRTRLAEEGRMKAMNMVMKLGKGGGKMTMSSPELLMEDIKESGEHSTHEKSLGTKADQAKDENLLWELLRQKRKCHVPDSPIGPNELLGIATCSKKLKATRLLPPLGHRPFTRSASKTADLQSSLSSSRLLLGSSPTTTTNRKVLGRR</sequence>
<dbReference type="EMBL" id="BKCP01010959">
    <property type="protein sequence ID" value="GER54156.1"/>
    <property type="molecule type" value="Genomic_DNA"/>
</dbReference>
<gene>
    <name evidence="2" type="ORF">STAS_31719</name>
</gene>
<comment type="caution">
    <text evidence="2">The sequence shown here is derived from an EMBL/GenBank/DDBJ whole genome shotgun (WGS) entry which is preliminary data.</text>
</comment>
<feature type="compositionally biased region" description="Low complexity" evidence="1">
    <location>
        <begin position="370"/>
        <end position="394"/>
    </location>
</feature>
<dbReference type="AlphaFoldDB" id="A0A5A7R9S6"/>
<keyword evidence="3" id="KW-1185">Reference proteome</keyword>
<accession>A0A5A7R9S6</accession>